<proteinExistence type="predicted"/>
<evidence type="ECO:0000313" key="4">
    <source>
        <dbReference type="Proteomes" id="UP000032568"/>
    </source>
</evidence>
<feature type="domain" description="SnoaL-like" evidence="2">
    <location>
        <begin position="29"/>
        <end position="139"/>
    </location>
</feature>
<reference evidence="3 4" key="1">
    <citation type="journal article" date="2015" name="Genome Announc.">
        <title>Draft Genome Sequences of Marine Isolates of Thalassomonas viridans and Thalassomonas actiniarum.</title>
        <authorList>
            <person name="Olonade I."/>
            <person name="van Zyl L.J."/>
            <person name="Trindade M."/>
        </authorList>
    </citation>
    <scope>NUCLEOTIDE SEQUENCE [LARGE SCALE GENOMIC DNA]</scope>
    <source>
        <strain evidence="3 4">A5K-106</strain>
    </source>
</reference>
<reference evidence="3 4" key="2">
    <citation type="journal article" date="2022" name="Mar. Drugs">
        <title>Bioassay-Guided Fractionation Leads to the Detection of Cholic Acid Generated by the Rare Thalassomonas sp.</title>
        <authorList>
            <person name="Pheiffer F."/>
            <person name="Schneider Y.K."/>
            <person name="Hansen E.H."/>
            <person name="Andersen J.H."/>
            <person name="Isaksson J."/>
            <person name="Busche T."/>
            <person name="R C."/>
            <person name="Kalinowski J."/>
            <person name="Zyl L.V."/>
            <person name="Trindade M."/>
        </authorList>
    </citation>
    <scope>NUCLEOTIDE SEQUENCE [LARGE SCALE GENOMIC DNA]</scope>
    <source>
        <strain evidence="3 4">A5K-106</strain>
    </source>
</reference>
<dbReference type="Pfam" id="PF13474">
    <property type="entry name" value="SnoaL_3"/>
    <property type="match status" value="1"/>
</dbReference>
<sequence>MSVKFLMFLFMATVVTLASVQACDFECTYKKHISAIEKKDLASFESTITPGKKLTFILPDGTFFEDSATYRKLLKGWFAEGGWSFTPEVLQVEETSEMGTVLLKVFYHEDDRNGKPYDLEHYLYLVFKKQGDSWFLIHDQNTKVKAVTGDKAKAS</sequence>
<dbReference type="SUPFAM" id="SSF54427">
    <property type="entry name" value="NTF2-like"/>
    <property type="match status" value="1"/>
</dbReference>
<dbReference type="InterPro" id="IPR037401">
    <property type="entry name" value="SnoaL-like"/>
</dbReference>
<dbReference type="Gene3D" id="3.10.450.50">
    <property type="match status" value="1"/>
</dbReference>
<feature type="chain" id="PRO_5042235431" evidence="1">
    <location>
        <begin position="19"/>
        <end position="155"/>
    </location>
</feature>
<keyword evidence="4" id="KW-1185">Reference proteome</keyword>
<dbReference type="AlphaFoldDB" id="A0AAE9YSU6"/>
<evidence type="ECO:0000313" key="3">
    <source>
        <dbReference type="EMBL" id="WDD98852.1"/>
    </source>
</evidence>
<dbReference type="RefSeq" id="WP_044834244.1">
    <property type="nucleotide sequence ID" value="NZ_CP059735.1"/>
</dbReference>
<keyword evidence="1" id="KW-0732">Signal</keyword>
<protein>
    <submittedName>
        <fullName evidence="3">Nuclear transport factor 2 family protein</fullName>
    </submittedName>
</protein>
<organism evidence="3 4">
    <name type="scientific">Thalassomonas actiniarum</name>
    <dbReference type="NCBI Taxonomy" id="485447"/>
    <lineage>
        <taxon>Bacteria</taxon>
        <taxon>Pseudomonadati</taxon>
        <taxon>Pseudomonadota</taxon>
        <taxon>Gammaproteobacteria</taxon>
        <taxon>Alteromonadales</taxon>
        <taxon>Colwelliaceae</taxon>
        <taxon>Thalassomonas</taxon>
    </lineage>
</organism>
<accession>A0AAE9YSU6</accession>
<evidence type="ECO:0000259" key="2">
    <source>
        <dbReference type="Pfam" id="PF13474"/>
    </source>
</evidence>
<dbReference type="KEGG" id="tact:SG35_027105"/>
<dbReference type="EMBL" id="CP059735">
    <property type="protein sequence ID" value="WDD98852.1"/>
    <property type="molecule type" value="Genomic_DNA"/>
</dbReference>
<gene>
    <name evidence="3" type="ORF">SG35_027105</name>
</gene>
<feature type="signal peptide" evidence="1">
    <location>
        <begin position="1"/>
        <end position="18"/>
    </location>
</feature>
<evidence type="ECO:0000256" key="1">
    <source>
        <dbReference type="SAM" id="SignalP"/>
    </source>
</evidence>
<name>A0AAE9YSU6_9GAMM</name>
<dbReference type="InterPro" id="IPR032710">
    <property type="entry name" value="NTF2-like_dom_sf"/>
</dbReference>
<dbReference type="PROSITE" id="PS51257">
    <property type="entry name" value="PROKAR_LIPOPROTEIN"/>
    <property type="match status" value="1"/>
</dbReference>
<dbReference type="Proteomes" id="UP000032568">
    <property type="component" value="Chromosome"/>
</dbReference>